<comment type="caution">
    <text evidence="2">The sequence shown here is derived from an EMBL/GenBank/DDBJ whole genome shotgun (WGS) entry which is preliminary data.</text>
</comment>
<keyword evidence="3" id="KW-1185">Reference proteome</keyword>
<dbReference type="PANTHER" id="PTHR33233:SF17">
    <property type="entry name" value="DUF4283 DOMAIN-CONTAINING PROTEIN"/>
    <property type="match status" value="1"/>
</dbReference>
<protein>
    <recommendedName>
        <fullName evidence="4">DUF4283 domain-containing protein</fullName>
    </recommendedName>
</protein>
<gene>
    <name evidence="2" type="ORF">Cgig2_004362</name>
</gene>
<evidence type="ECO:0008006" key="4">
    <source>
        <dbReference type="Google" id="ProtNLM"/>
    </source>
</evidence>
<feature type="region of interest" description="Disordered" evidence="1">
    <location>
        <begin position="31"/>
        <end position="51"/>
    </location>
</feature>
<name>A0A9Q1JNJ7_9CARY</name>
<reference evidence="2" key="1">
    <citation type="submission" date="2022-04" db="EMBL/GenBank/DDBJ databases">
        <title>Carnegiea gigantea Genome sequencing and assembly v2.</title>
        <authorList>
            <person name="Copetti D."/>
            <person name="Sanderson M.J."/>
            <person name="Burquez A."/>
            <person name="Wojciechowski M.F."/>
        </authorList>
    </citation>
    <scope>NUCLEOTIDE SEQUENCE</scope>
    <source>
        <strain evidence="2">SGP5-SGP5p</strain>
        <tissue evidence="2">Aerial part</tissue>
    </source>
</reference>
<dbReference type="Proteomes" id="UP001153076">
    <property type="component" value="Unassembled WGS sequence"/>
</dbReference>
<dbReference type="OrthoDB" id="1939300at2759"/>
<dbReference type="EMBL" id="JAKOGI010001174">
    <property type="protein sequence ID" value="KAJ8427203.1"/>
    <property type="molecule type" value="Genomic_DNA"/>
</dbReference>
<evidence type="ECO:0000256" key="1">
    <source>
        <dbReference type="SAM" id="MobiDB-lite"/>
    </source>
</evidence>
<organism evidence="2 3">
    <name type="scientific">Carnegiea gigantea</name>
    <dbReference type="NCBI Taxonomy" id="171969"/>
    <lineage>
        <taxon>Eukaryota</taxon>
        <taxon>Viridiplantae</taxon>
        <taxon>Streptophyta</taxon>
        <taxon>Embryophyta</taxon>
        <taxon>Tracheophyta</taxon>
        <taxon>Spermatophyta</taxon>
        <taxon>Magnoliopsida</taxon>
        <taxon>eudicotyledons</taxon>
        <taxon>Gunneridae</taxon>
        <taxon>Pentapetalae</taxon>
        <taxon>Caryophyllales</taxon>
        <taxon>Cactineae</taxon>
        <taxon>Cactaceae</taxon>
        <taxon>Cactoideae</taxon>
        <taxon>Echinocereeae</taxon>
        <taxon>Carnegiea</taxon>
    </lineage>
</organism>
<sequence length="201" mass="22468">MARGRRGRPKQNASPTLVTIKTREDLLVLRNPNSNASNENISVRNPGMQNEQRIPTSTYASLLDPEEGLALKFDKATVINGAKVPKIEQQDVATEIEYWNQPVICSVLGANPPIRVIEGVVDTNTISSLPIWVQFPELDVKYWGADSLSKLGSIFGIPLKSDKQTMKKTYLNYARHLIDISLDNPFPDYVDFISDRGIVTR</sequence>
<accession>A0A9Q1JNJ7</accession>
<evidence type="ECO:0000313" key="3">
    <source>
        <dbReference type="Proteomes" id="UP001153076"/>
    </source>
</evidence>
<proteinExistence type="predicted"/>
<evidence type="ECO:0000313" key="2">
    <source>
        <dbReference type="EMBL" id="KAJ8427203.1"/>
    </source>
</evidence>
<dbReference type="PANTHER" id="PTHR33233">
    <property type="entry name" value="ENDONUCLEASE/EXONUCLEASE/PHOSPHATASE"/>
    <property type="match status" value="1"/>
</dbReference>
<dbReference type="AlphaFoldDB" id="A0A9Q1JNJ7"/>